<dbReference type="HOGENOM" id="CLU_026775_5_0_0"/>
<dbReference type="InterPro" id="IPR035965">
    <property type="entry name" value="PAS-like_dom_sf"/>
</dbReference>
<keyword evidence="1" id="KW-0597">Phosphoprotein</keyword>
<feature type="domain" description="PAC" evidence="3">
    <location>
        <begin position="89"/>
        <end position="141"/>
    </location>
</feature>
<protein>
    <submittedName>
        <fullName evidence="5">PAS sensor protein</fullName>
    </submittedName>
</protein>
<feature type="domain" description="PAC" evidence="3">
    <location>
        <begin position="216"/>
        <end position="267"/>
    </location>
</feature>
<dbReference type="eggNOG" id="COG3829">
    <property type="taxonomic scope" value="Bacteria"/>
</dbReference>
<dbReference type="InterPro" id="IPR036513">
    <property type="entry name" value="STAS_dom_sf"/>
</dbReference>
<dbReference type="Gene3D" id="3.30.450.20">
    <property type="entry name" value="PAS domain"/>
    <property type="match status" value="4"/>
</dbReference>
<dbReference type="SUPFAM" id="SSF55785">
    <property type="entry name" value="PYP-like sensor domain (PAS domain)"/>
    <property type="match status" value="4"/>
</dbReference>
<dbReference type="eggNOG" id="COG2202">
    <property type="taxonomic scope" value="Bacteria"/>
</dbReference>
<dbReference type="Pfam" id="PF08447">
    <property type="entry name" value="PAS_3"/>
    <property type="match status" value="1"/>
</dbReference>
<dbReference type="PROSITE" id="PS50801">
    <property type="entry name" value="STAS"/>
    <property type="match status" value="1"/>
</dbReference>
<dbReference type="InterPro" id="IPR000700">
    <property type="entry name" value="PAS-assoc_C"/>
</dbReference>
<dbReference type="InterPro" id="IPR013656">
    <property type="entry name" value="PAS_4"/>
</dbReference>
<proteinExistence type="predicted"/>
<feature type="domain" description="PAS" evidence="2">
    <location>
        <begin position="15"/>
        <end position="85"/>
    </location>
</feature>
<dbReference type="Proteomes" id="UP000002008">
    <property type="component" value="Chromosome"/>
</dbReference>
<dbReference type="Pfam" id="PF08448">
    <property type="entry name" value="PAS_4"/>
    <property type="match status" value="3"/>
</dbReference>
<dbReference type="Gene3D" id="3.30.750.24">
    <property type="entry name" value="STAS domain"/>
    <property type="match status" value="1"/>
</dbReference>
<dbReference type="InterPro" id="IPR051932">
    <property type="entry name" value="Bact_StressResp_Reg"/>
</dbReference>
<reference evidence="6" key="1">
    <citation type="journal article" date="2011" name="BMC Genomics">
        <title>Complete genome sequence of the filamentous anoxygenic phototrophic bacterium Chloroflexus aurantiacus.</title>
        <authorList>
            <person name="Tang K.H."/>
            <person name="Barry K."/>
            <person name="Chertkov O."/>
            <person name="Dalin E."/>
            <person name="Han C.S."/>
            <person name="Hauser L.J."/>
            <person name="Honchak B.M."/>
            <person name="Karbach L.E."/>
            <person name="Land M.L."/>
            <person name="Lapidus A."/>
            <person name="Larimer F.W."/>
            <person name="Mikhailova N."/>
            <person name="Pitluck S."/>
            <person name="Pierson B.K."/>
            <person name="Blankenship R.E."/>
        </authorList>
    </citation>
    <scope>NUCLEOTIDE SEQUENCE [LARGE SCALE GENOMIC DNA]</scope>
    <source>
        <strain evidence="6">ATCC 29366 / DSM 635 / J-10-fl</strain>
    </source>
</reference>
<dbReference type="RefSeq" id="WP_012256746.1">
    <property type="nucleotide sequence ID" value="NC_010175.1"/>
</dbReference>
<dbReference type="STRING" id="324602.Caur_0857"/>
<dbReference type="PANTHER" id="PTHR33745:SF3">
    <property type="entry name" value="RSBT CO-ANTAGONIST PROTEIN RSBRC"/>
    <property type="match status" value="1"/>
</dbReference>
<dbReference type="SUPFAM" id="SSF52091">
    <property type="entry name" value="SpoIIaa-like"/>
    <property type="match status" value="1"/>
</dbReference>
<dbReference type="SMART" id="SM00091">
    <property type="entry name" value="PAS"/>
    <property type="match status" value="4"/>
</dbReference>
<dbReference type="NCBIfam" id="TIGR00229">
    <property type="entry name" value="sensory_box"/>
    <property type="match status" value="3"/>
</dbReference>
<dbReference type="InterPro" id="IPR002645">
    <property type="entry name" value="STAS_dom"/>
</dbReference>
<dbReference type="CDD" id="cd00130">
    <property type="entry name" value="PAS"/>
    <property type="match status" value="3"/>
</dbReference>
<dbReference type="PATRIC" id="fig|324602.8.peg.983"/>
<evidence type="ECO:0000259" key="2">
    <source>
        <dbReference type="PROSITE" id="PS50112"/>
    </source>
</evidence>
<dbReference type="InterPro" id="IPR001610">
    <property type="entry name" value="PAC"/>
</dbReference>
<dbReference type="EMBL" id="CP000909">
    <property type="protein sequence ID" value="ABY34090.1"/>
    <property type="molecule type" value="Genomic_DNA"/>
</dbReference>
<keyword evidence="6" id="KW-1185">Reference proteome</keyword>
<dbReference type="KEGG" id="cau:Caur_0857"/>
<dbReference type="eggNOG" id="COG1366">
    <property type="taxonomic scope" value="Bacteria"/>
</dbReference>
<evidence type="ECO:0000313" key="5">
    <source>
        <dbReference type="EMBL" id="ABY34090.1"/>
    </source>
</evidence>
<sequence>MTHQSSSSPSLPPHQLEHFSRVLEFAGLILTESDAQGNITYINQATRRYFGYAPEECIGKSVLAFTHPDDRETLQQTMIELVNRQQRSAEIENRVIHRDGTVCTFLWSIVIHYDDNGNLTGFTSIGQDISTLHQLRDKLYEKREILYNVIDNLPLGIFWKDKESRFLGCNRRVLQDAGLSTFAEIIGKTDFELPWRDKAAAYQAHDQVVLTSGPRLNIEETLVRGDGSSIWLRTGKVPLIRNQQVAGVIGFYEDITEQQQKEQERRTLLLLVENAPDGIALLDPQLTITYANPAWLTMLGKHELVGQSWVDLVHPDDRPQIATIVQQAKIGSSPRTRLRYIHSDGSVITAYISLPVLRNRQGTITGYGLINHDITEELKSAERLRASEQRQRALLQAIPDLIFLMTPDGVFLDYHTNEIAFAVPPEQFLNRHFAEVLPPALAELTARNLEELKRTGSIQRYEYQMQIDGQIRDYEGRMTLSGNDVLVAIRDITDRRQSERERQTIAMQEQIIAAQQAILHELSTPLLPIADGIVAMPLIGAIDSSRAQLVMESLLSGVAEYRAAIAIIDITGVKVVDTQVAGALLRTAQAAGMLGAQVVITGIRPEIAQTMVYIGADLGNVVTKATLQEGIAFALNHRRVKQSTQNGNVRMMK</sequence>
<evidence type="ECO:0000313" key="6">
    <source>
        <dbReference type="Proteomes" id="UP000002008"/>
    </source>
</evidence>
<evidence type="ECO:0000256" key="1">
    <source>
        <dbReference type="ARBA" id="ARBA00022553"/>
    </source>
</evidence>
<dbReference type="InterPro" id="IPR000014">
    <property type="entry name" value="PAS"/>
</dbReference>
<feature type="domain" description="STAS" evidence="4">
    <location>
        <begin position="523"/>
        <end position="634"/>
    </location>
</feature>
<dbReference type="EnsemblBacteria" id="ABY34090">
    <property type="protein sequence ID" value="ABY34090"/>
    <property type="gene ID" value="Caur_0857"/>
</dbReference>
<evidence type="ECO:0000259" key="4">
    <source>
        <dbReference type="PROSITE" id="PS50801"/>
    </source>
</evidence>
<dbReference type="PANTHER" id="PTHR33745">
    <property type="entry name" value="RSBT ANTAGONIST PROTEIN RSBS-RELATED"/>
    <property type="match status" value="1"/>
</dbReference>
<feature type="domain" description="PAC" evidence="3">
    <location>
        <begin position="334"/>
        <end position="386"/>
    </location>
</feature>
<feature type="domain" description="PAS" evidence="2">
    <location>
        <begin position="264"/>
        <end position="332"/>
    </location>
</feature>
<dbReference type="InParanoid" id="A9WGZ5"/>
<dbReference type="SMART" id="SM00086">
    <property type="entry name" value="PAC"/>
    <property type="match status" value="3"/>
</dbReference>
<dbReference type="Pfam" id="PF01740">
    <property type="entry name" value="STAS"/>
    <property type="match status" value="1"/>
</dbReference>
<dbReference type="PROSITE" id="PS50113">
    <property type="entry name" value="PAC"/>
    <property type="match status" value="3"/>
</dbReference>
<accession>A9WGZ5</accession>
<dbReference type="InterPro" id="IPR013655">
    <property type="entry name" value="PAS_fold_3"/>
</dbReference>
<organism evidence="5 6">
    <name type="scientific">Chloroflexus aurantiacus (strain ATCC 29366 / DSM 635 / J-10-fl)</name>
    <dbReference type="NCBI Taxonomy" id="324602"/>
    <lineage>
        <taxon>Bacteria</taxon>
        <taxon>Bacillati</taxon>
        <taxon>Chloroflexota</taxon>
        <taxon>Chloroflexia</taxon>
        <taxon>Chloroflexales</taxon>
        <taxon>Chloroflexineae</taxon>
        <taxon>Chloroflexaceae</taxon>
        <taxon>Chloroflexus</taxon>
    </lineage>
</organism>
<dbReference type="PROSITE" id="PS50112">
    <property type="entry name" value="PAS"/>
    <property type="match status" value="2"/>
</dbReference>
<evidence type="ECO:0000259" key="3">
    <source>
        <dbReference type="PROSITE" id="PS50113"/>
    </source>
</evidence>
<dbReference type="CDD" id="cd07041">
    <property type="entry name" value="STAS_RsbR_RsbS_like"/>
    <property type="match status" value="1"/>
</dbReference>
<name>A9WGZ5_CHLAA</name>
<dbReference type="AlphaFoldDB" id="A9WGZ5"/>
<gene>
    <name evidence="5" type="ordered locus">Caur_0857</name>
</gene>